<reference evidence="1 2" key="1">
    <citation type="submission" date="2015-04" db="EMBL/GenBank/DDBJ databases">
        <authorList>
            <person name="Syromyatnikov M.Y."/>
            <person name="Popov V.N."/>
        </authorList>
    </citation>
    <scope>NUCLEOTIDE SEQUENCE [LARGE SCALE GENOMIC DNA]</scope>
</reference>
<protein>
    <submittedName>
        <fullName evidence="1">CLUMA_CG008243, isoform A</fullName>
    </submittedName>
</protein>
<gene>
    <name evidence="1" type="ORF">CLUMA_CG008243</name>
</gene>
<dbReference type="EMBL" id="CVRI01000040">
    <property type="protein sequence ID" value="CRK94743.1"/>
    <property type="molecule type" value="Genomic_DNA"/>
</dbReference>
<sequence>MLCRLCWLPNHFESFCHVYDFICCLARDVLSGLVTVLFLHKHIKKNGEEQKSNITEIDKVGIEASIDDDISGKLPCFSFLFPQINGNDFKQRNNIYCMNIGYSQIFKHSFLMFVRGSCKAIELKSN</sequence>
<name>A0A1J1I323_9DIPT</name>
<evidence type="ECO:0000313" key="1">
    <source>
        <dbReference type="EMBL" id="CRK94743.1"/>
    </source>
</evidence>
<keyword evidence="2" id="KW-1185">Reference proteome</keyword>
<accession>A0A1J1I323</accession>
<dbReference type="AlphaFoldDB" id="A0A1J1I323"/>
<proteinExistence type="predicted"/>
<organism evidence="1 2">
    <name type="scientific">Clunio marinus</name>
    <dbReference type="NCBI Taxonomy" id="568069"/>
    <lineage>
        <taxon>Eukaryota</taxon>
        <taxon>Metazoa</taxon>
        <taxon>Ecdysozoa</taxon>
        <taxon>Arthropoda</taxon>
        <taxon>Hexapoda</taxon>
        <taxon>Insecta</taxon>
        <taxon>Pterygota</taxon>
        <taxon>Neoptera</taxon>
        <taxon>Endopterygota</taxon>
        <taxon>Diptera</taxon>
        <taxon>Nematocera</taxon>
        <taxon>Chironomoidea</taxon>
        <taxon>Chironomidae</taxon>
        <taxon>Clunio</taxon>
    </lineage>
</organism>
<evidence type="ECO:0000313" key="2">
    <source>
        <dbReference type="Proteomes" id="UP000183832"/>
    </source>
</evidence>
<dbReference type="Proteomes" id="UP000183832">
    <property type="component" value="Unassembled WGS sequence"/>
</dbReference>